<gene>
    <name evidence="1" type="ORF">JQS30_13205</name>
</gene>
<protein>
    <submittedName>
        <fullName evidence="1">Uncharacterized protein</fullName>
    </submittedName>
</protein>
<dbReference type="AlphaFoldDB" id="A0A895XSV6"/>
<proteinExistence type="predicted"/>
<sequence length="235" mass="25359">MGVVAGLVAMVGVFFFIRWQDRSDLVGFYLEIPPESVCESDAVRGHVGEHALLGAQVEGTHGFPAATEGGEGITCEVKALAVDETELINVVIHLHQYEPNSFGPPCRSDSNDLHGRVDEWMHSSVSSIDIRSTRISIPEPYRSAGFEQWSLSTAAVNESIGFQGASLNLFIDGRTSPNPVDALLISCVANLYVQVGLRMDGEVPASLVGDGVVAFLADVRDEAYRAVLDHSIARY</sequence>
<organism evidence="1 2">
    <name type="scientific">Natronoglycomyces albus</name>
    <dbReference type="NCBI Taxonomy" id="2811108"/>
    <lineage>
        <taxon>Bacteria</taxon>
        <taxon>Bacillati</taxon>
        <taxon>Actinomycetota</taxon>
        <taxon>Actinomycetes</taxon>
        <taxon>Glycomycetales</taxon>
        <taxon>Glycomycetaceae</taxon>
        <taxon>Natronoglycomyces</taxon>
    </lineage>
</organism>
<evidence type="ECO:0000313" key="2">
    <source>
        <dbReference type="Proteomes" id="UP000662939"/>
    </source>
</evidence>
<reference evidence="1" key="1">
    <citation type="submission" date="2021-02" db="EMBL/GenBank/DDBJ databases">
        <title>Natronoglycomyces albus gen. nov., sp. nov, a haloalkaliphilic actinobacterium from a soda solonchak soil.</title>
        <authorList>
            <person name="Sorokin D.Y."/>
            <person name="Khijniak T.V."/>
            <person name="Zakharycheva A.P."/>
            <person name="Boueva O.V."/>
            <person name="Ariskina E.V."/>
            <person name="Hahnke R.L."/>
            <person name="Bunk B."/>
            <person name="Sproer C."/>
            <person name="Schumann P."/>
            <person name="Evtushenko L.I."/>
            <person name="Kublanov I.V."/>
        </authorList>
    </citation>
    <scope>NUCLEOTIDE SEQUENCE</scope>
    <source>
        <strain evidence="1">DSM 106290</strain>
    </source>
</reference>
<dbReference type="EMBL" id="CP070496">
    <property type="protein sequence ID" value="QSB04718.1"/>
    <property type="molecule type" value="Genomic_DNA"/>
</dbReference>
<evidence type="ECO:0000313" key="1">
    <source>
        <dbReference type="EMBL" id="QSB04718.1"/>
    </source>
</evidence>
<dbReference type="RefSeq" id="WP_213170715.1">
    <property type="nucleotide sequence ID" value="NZ_CP070496.1"/>
</dbReference>
<accession>A0A895XSV6</accession>
<dbReference type="KEGG" id="nav:JQS30_13205"/>
<keyword evidence="2" id="KW-1185">Reference proteome</keyword>
<dbReference type="Proteomes" id="UP000662939">
    <property type="component" value="Chromosome"/>
</dbReference>
<name>A0A895XSV6_9ACTN</name>